<evidence type="ECO:0000313" key="4">
    <source>
        <dbReference type="Proteomes" id="UP000000212"/>
    </source>
</evidence>
<sequence>MTDKKPFLNTEMLNATQLSPKKAPKEKKNKKEKTSNLKEVNTRNIRFSKRRISNLLSVSFFTVFILLAIVAILFFGRVDTLTKIAVSKQVNPDDIIQKVYKEEEKTDQVVYEAKSFLETLLTMKPGEEWRKAREEKLKSGLSKNMTLNEIETLQSNVERSIDSIYFMEKTQKEVGSLGKVYYLTFDVNFTENGKGYNTQMILPVSYAERDLRLVNVPTYTNLTRSANDKKNPANYKPSAFYTEGEVLSESEHKKVQEFINQFFKLYVVNDPNLKLISNVQGLEQATLDQLTLKNYVRGENGTIYVEGTIQFHYEESSRWNSFFKMELKQNKDSYFVTKFNGQ</sequence>
<feature type="transmembrane region" description="Helical" evidence="2">
    <location>
        <begin position="55"/>
        <end position="76"/>
    </location>
</feature>
<keyword evidence="2" id="KW-0812">Transmembrane</keyword>
<organism evidence="3 4">
    <name type="scientific">Carnobacterium maltaromaticum LMA28</name>
    <dbReference type="NCBI Taxonomy" id="1234679"/>
    <lineage>
        <taxon>Bacteria</taxon>
        <taxon>Bacillati</taxon>
        <taxon>Bacillota</taxon>
        <taxon>Bacilli</taxon>
        <taxon>Lactobacillales</taxon>
        <taxon>Carnobacteriaceae</taxon>
        <taxon>Carnobacterium</taxon>
    </lineage>
</organism>
<protein>
    <submittedName>
        <fullName evidence="3">Uncharacterized domain protein</fullName>
    </submittedName>
</protein>
<keyword evidence="2" id="KW-0472">Membrane</keyword>
<feature type="compositionally biased region" description="Basic residues" evidence="1">
    <location>
        <begin position="22"/>
        <end position="31"/>
    </location>
</feature>
<name>K8E580_CARML</name>
<accession>K8E580</accession>
<dbReference type="OrthoDB" id="2191011at2"/>
<dbReference type="AlphaFoldDB" id="K8E580"/>
<dbReference type="Proteomes" id="UP000000212">
    <property type="component" value="Chromosome"/>
</dbReference>
<evidence type="ECO:0000256" key="2">
    <source>
        <dbReference type="SAM" id="Phobius"/>
    </source>
</evidence>
<dbReference type="Gene3D" id="3.10.450.540">
    <property type="match status" value="1"/>
</dbReference>
<dbReference type="RefSeq" id="WP_015076921.1">
    <property type="nucleotide sequence ID" value="NC_019425.2"/>
</dbReference>
<keyword evidence="2" id="KW-1133">Transmembrane helix</keyword>
<proteinExistence type="predicted"/>
<dbReference type="Pfam" id="PF12642">
    <property type="entry name" value="TpcC"/>
    <property type="match status" value="1"/>
</dbReference>
<keyword evidence="4" id="KW-1185">Reference proteome</keyword>
<feature type="region of interest" description="Disordered" evidence="1">
    <location>
        <begin position="1"/>
        <end position="37"/>
    </location>
</feature>
<gene>
    <name evidence="3" type="ORF">BN424_2355</name>
</gene>
<dbReference type="HOGENOM" id="CLU_072031_0_0_9"/>
<evidence type="ECO:0000256" key="1">
    <source>
        <dbReference type="SAM" id="MobiDB-lite"/>
    </source>
</evidence>
<reference evidence="4" key="1">
    <citation type="journal article" date="2013" name="Genome Announc.">
        <title>Complete Chromosome Sequence of Carnobacterium maltaromaticum LMA 28.</title>
        <authorList>
            <person name="Cailliez-Grimal C."/>
            <person name="Chaillou S."/>
            <person name="Anba-Mondoloni J."/>
            <person name="Loux V."/>
            <person name="Afzal M.I."/>
            <person name="Rahman A."/>
            <person name="Kergourlay G."/>
            <person name="Champomier-Verges M.C."/>
            <person name="Zagorec M."/>
            <person name="Dalgaard P."/>
            <person name="Leisner J.J."/>
            <person name="Prevost H."/>
            <person name="Revol-Junelles A.M."/>
            <person name="Borges F."/>
        </authorList>
    </citation>
    <scope>NUCLEOTIDE SEQUENCE</scope>
    <source>
        <strain evidence="4">LMA28</strain>
    </source>
</reference>
<evidence type="ECO:0000313" key="3">
    <source>
        <dbReference type="EMBL" id="CCO11795.2"/>
    </source>
</evidence>
<dbReference type="KEGG" id="cml:BN424_2355"/>
<dbReference type="eggNOG" id="ENOG5033WCN">
    <property type="taxonomic scope" value="Bacteria"/>
</dbReference>
<dbReference type="EMBL" id="HE999757">
    <property type="protein sequence ID" value="CCO11795.2"/>
    <property type="molecule type" value="Genomic_DNA"/>
</dbReference>
<dbReference type="InterPro" id="IPR024735">
    <property type="entry name" value="TcpC"/>
</dbReference>
<dbReference type="STRING" id="1234679.BN424_2355"/>